<dbReference type="Proteomes" id="UP000037507">
    <property type="component" value="Unassembled WGS sequence"/>
</dbReference>
<proteinExistence type="predicted"/>
<accession>A0A2T7UJ16</accession>
<dbReference type="PIRSF" id="PIRSF028288">
    <property type="entry name" value="UCP028288"/>
    <property type="match status" value="1"/>
</dbReference>
<gene>
    <name evidence="2" type="ORF">H663_001005</name>
</gene>
<feature type="chain" id="PRO_5015718637" evidence="1">
    <location>
        <begin position="26"/>
        <end position="191"/>
    </location>
</feature>
<protein>
    <submittedName>
        <fullName evidence="2">Phosphoribosyl-AMP cyclohydrolase</fullName>
    </submittedName>
</protein>
<dbReference type="OrthoDB" id="9807600at2"/>
<evidence type="ECO:0000256" key="1">
    <source>
        <dbReference type="SAM" id="SignalP"/>
    </source>
</evidence>
<organism evidence="2 3">
    <name type="scientific">Limnohabitans planktonicus II-D5</name>
    <dbReference type="NCBI Taxonomy" id="1293045"/>
    <lineage>
        <taxon>Bacteria</taxon>
        <taxon>Pseudomonadati</taxon>
        <taxon>Pseudomonadota</taxon>
        <taxon>Betaproteobacteria</taxon>
        <taxon>Burkholderiales</taxon>
        <taxon>Comamonadaceae</taxon>
        <taxon>Limnohabitans</taxon>
    </lineage>
</organism>
<evidence type="ECO:0000313" key="3">
    <source>
        <dbReference type="Proteomes" id="UP000037507"/>
    </source>
</evidence>
<reference evidence="2" key="1">
    <citation type="submission" date="2017-04" db="EMBL/GenBank/DDBJ databases">
        <title>Unexpected and diverse lifestyles within the genus Limnohabitans.</title>
        <authorList>
            <person name="Kasalicky V."/>
            <person name="Mehrshad M."/>
            <person name="Andrei S.-A."/>
            <person name="Salcher M."/>
            <person name="Kratochvilova H."/>
            <person name="Simek K."/>
            <person name="Ghai R."/>
        </authorList>
    </citation>
    <scope>NUCLEOTIDE SEQUENCE [LARGE SCALE GENOMIC DNA]</scope>
    <source>
        <strain evidence="2">II-D5</strain>
    </source>
</reference>
<keyword evidence="1" id="KW-0732">Signal</keyword>
<name>A0A2T7UJ16_9BURK</name>
<dbReference type="InterPro" id="IPR016878">
    <property type="entry name" value="MICAH-like"/>
</dbReference>
<dbReference type="Gene3D" id="3.10.450.50">
    <property type="match status" value="1"/>
</dbReference>
<dbReference type="RefSeq" id="WP_053173207.1">
    <property type="nucleotide sequence ID" value="NZ_LFYT02000001.1"/>
</dbReference>
<evidence type="ECO:0000313" key="2">
    <source>
        <dbReference type="EMBL" id="PVE44628.1"/>
    </source>
</evidence>
<dbReference type="InterPro" id="IPR032710">
    <property type="entry name" value="NTF2-like_dom_sf"/>
</dbReference>
<dbReference type="GO" id="GO:0016787">
    <property type="term" value="F:hydrolase activity"/>
    <property type="evidence" value="ECO:0007669"/>
    <property type="project" value="UniProtKB-KW"/>
</dbReference>
<dbReference type="STRING" id="1293045.H663_11735"/>
<comment type="caution">
    <text evidence="2">The sequence shown here is derived from an EMBL/GenBank/DDBJ whole genome shotgun (WGS) entry which is preliminary data.</text>
</comment>
<dbReference type="AlphaFoldDB" id="A0A2T7UJ16"/>
<sequence length="191" mass="20590">MNATFTPRRTWLALALSALSASAMAFTPTVVNTNITEADVKAAQDAWGKALIQISDDYASGGLPKAKATANAVLDAAYGYNMGVVLFKPTLTHGQQTFRTTKAGALAYFVGDDKAFASDSGFALKGWKKYEYRNAGVFINGDIALTQGHVILTNKDGQVTTVDKTWAFKKDNKGQLRIVLHHSSLPFQPSK</sequence>
<dbReference type="EMBL" id="LFYT02000001">
    <property type="protein sequence ID" value="PVE44628.1"/>
    <property type="molecule type" value="Genomic_DNA"/>
</dbReference>
<dbReference type="SUPFAM" id="SSF54427">
    <property type="entry name" value="NTF2-like"/>
    <property type="match status" value="1"/>
</dbReference>
<feature type="signal peptide" evidence="1">
    <location>
        <begin position="1"/>
        <end position="25"/>
    </location>
</feature>
<keyword evidence="3" id="KW-1185">Reference proteome</keyword>